<dbReference type="GO" id="GO:0005576">
    <property type="term" value="C:extracellular region"/>
    <property type="evidence" value="ECO:0007669"/>
    <property type="project" value="InterPro"/>
</dbReference>
<evidence type="ECO:0000313" key="2">
    <source>
        <dbReference type="EMBL" id="EHB15405.1"/>
    </source>
</evidence>
<keyword evidence="1" id="KW-0732">Signal</keyword>
<dbReference type="FunCoup" id="G5C1J4">
    <property type="interactions" value="618"/>
</dbReference>
<sequence length="83" mass="9006">MRLSAAALLLTVLISSFSPGHGSNVTDINQCPTWDTHQALVQRKNKSVVCLNPAANWVQKLITVLQKRNLLSTAPAPVMKRAA</sequence>
<dbReference type="GO" id="GO:0008009">
    <property type="term" value="F:chemokine activity"/>
    <property type="evidence" value="ECO:0007669"/>
    <property type="project" value="InterPro"/>
</dbReference>
<evidence type="ECO:0000313" key="3">
    <source>
        <dbReference type="Proteomes" id="UP000006813"/>
    </source>
</evidence>
<dbReference type="STRING" id="10181.G5C1J4"/>
<feature type="signal peptide" evidence="1">
    <location>
        <begin position="1"/>
        <end position="22"/>
    </location>
</feature>
<dbReference type="InParanoid" id="G5C1J4"/>
<feature type="chain" id="PRO_5003475094" evidence="1">
    <location>
        <begin position="23"/>
        <end position="83"/>
    </location>
</feature>
<dbReference type="Proteomes" id="UP000006813">
    <property type="component" value="Unassembled WGS sequence"/>
</dbReference>
<evidence type="ECO:0000256" key="1">
    <source>
        <dbReference type="SAM" id="SignalP"/>
    </source>
</evidence>
<protein>
    <submittedName>
        <fullName evidence="2">C-X-C motif chemokine 13</fullName>
    </submittedName>
</protein>
<organism evidence="2 3">
    <name type="scientific">Heterocephalus glaber</name>
    <name type="common">Naked mole rat</name>
    <dbReference type="NCBI Taxonomy" id="10181"/>
    <lineage>
        <taxon>Eukaryota</taxon>
        <taxon>Metazoa</taxon>
        <taxon>Chordata</taxon>
        <taxon>Craniata</taxon>
        <taxon>Vertebrata</taxon>
        <taxon>Euteleostomi</taxon>
        <taxon>Mammalia</taxon>
        <taxon>Eutheria</taxon>
        <taxon>Euarchontoglires</taxon>
        <taxon>Glires</taxon>
        <taxon>Rodentia</taxon>
        <taxon>Hystricomorpha</taxon>
        <taxon>Bathyergidae</taxon>
        <taxon>Heterocephalus</taxon>
    </lineage>
</organism>
<dbReference type="GO" id="GO:0006955">
    <property type="term" value="P:immune response"/>
    <property type="evidence" value="ECO:0007669"/>
    <property type="project" value="InterPro"/>
</dbReference>
<dbReference type="EMBL" id="JH172843">
    <property type="protein sequence ID" value="EHB15405.1"/>
    <property type="molecule type" value="Genomic_DNA"/>
</dbReference>
<accession>G5C1J4</accession>
<proteinExistence type="predicted"/>
<gene>
    <name evidence="2" type="ORF">GW7_18795</name>
</gene>
<dbReference type="Gene3D" id="2.40.50.40">
    <property type="match status" value="1"/>
</dbReference>
<name>G5C1J4_HETGA</name>
<reference evidence="2 3" key="1">
    <citation type="journal article" date="2011" name="Nature">
        <title>Genome sequencing reveals insights into physiology and longevity of the naked mole rat.</title>
        <authorList>
            <person name="Kim E.B."/>
            <person name="Fang X."/>
            <person name="Fushan A.A."/>
            <person name="Huang Z."/>
            <person name="Lobanov A.V."/>
            <person name="Han L."/>
            <person name="Marino S.M."/>
            <person name="Sun X."/>
            <person name="Turanov A.A."/>
            <person name="Yang P."/>
            <person name="Yim S.H."/>
            <person name="Zhao X."/>
            <person name="Kasaikina M.V."/>
            <person name="Stoletzki N."/>
            <person name="Peng C."/>
            <person name="Polak P."/>
            <person name="Xiong Z."/>
            <person name="Kiezun A."/>
            <person name="Zhu Y."/>
            <person name="Chen Y."/>
            <person name="Kryukov G.V."/>
            <person name="Zhang Q."/>
            <person name="Peshkin L."/>
            <person name="Yang L."/>
            <person name="Bronson R.T."/>
            <person name="Buffenstein R."/>
            <person name="Wang B."/>
            <person name="Han C."/>
            <person name="Li Q."/>
            <person name="Chen L."/>
            <person name="Zhao W."/>
            <person name="Sunyaev S.R."/>
            <person name="Park T.J."/>
            <person name="Zhang G."/>
            <person name="Wang J."/>
            <person name="Gladyshev V.N."/>
        </authorList>
    </citation>
    <scope>NUCLEOTIDE SEQUENCE [LARGE SCALE GENOMIC DNA]</scope>
</reference>
<dbReference type="InterPro" id="IPR036048">
    <property type="entry name" value="Interleukin_8-like_sf"/>
</dbReference>
<dbReference type="SUPFAM" id="SSF54117">
    <property type="entry name" value="Interleukin 8-like chemokines"/>
    <property type="match status" value="1"/>
</dbReference>
<dbReference type="AlphaFoldDB" id="G5C1J4"/>